<accession>A0A4C1Y6D0</accession>
<dbReference type="Pfam" id="PF02259">
    <property type="entry name" value="FAT"/>
    <property type="match status" value="1"/>
</dbReference>
<keyword evidence="3" id="KW-1185">Reference proteome</keyword>
<evidence type="ECO:0000259" key="1">
    <source>
        <dbReference type="PROSITE" id="PS51189"/>
    </source>
</evidence>
<dbReference type="InterPro" id="IPR038980">
    <property type="entry name" value="ATM_plant"/>
</dbReference>
<dbReference type="Proteomes" id="UP000299102">
    <property type="component" value="Unassembled WGS sequence"/>
</dbReference>
<feature type="domain" description="FAT" evidence="1">
    <location>
        <begin position="178"/>
        <end position="672"/>
    </location>
</feature>
<keyword evidence="2" id="KW-0808">Transferase</keyword>
<dbReference type="InterPro" id="IPR014009">
    <property type="entry name" value="PIK_FAT"/>
</dbReference>
<dbReference type="GO" id="GO:0004674">
    <property type="term" value="F:protein serine/threonine kinase activity"/>
    <property type="evidence" value="ECO:0007669"/>
    <property type="project" value="InterPro"/>
</dbReference>
<reference evidence="2 3" key="1">
    <citation type="journal article" date="2019" name="Commun. Biol.">
        <title>The bagworm genome reveals a unique fibroin gene that provides high tensile strength.</title>
        <authorList>
            <person name="Kono N."/>
            <person name="Nakamura H."/>
            <person name="Ohtoshi R."/>
            <person name="Tomita M."/>
            <person name="Numata K."/>
            <person name="Arakawa K."/>
        </authorList>
    </citation>
    <scope>NUCLEOTIDE SEQUENCE [LARGE SCALE GENOMIC DNA]</scope>
</reference>
<organism evidence="2 3">
    <name type="scientific">Eumeta variegata</name>
    <name type="common">Bagworm moth</name>
    <name type="synonym">Eumeta japonica</name>
    <dbReference type="NCBI Taxonomy" id="151549"/>
    <lineage>
        <taxon>Eukaryota</taxon>
        <taxon>Metazoa</taxon>
        <taxon>Ecdysozoa</taxon>
        <taxon>Arthropoda</taxon>
        <taxon>Hexapoda</taxon>
        <taxon>Insecta</taxon>
        <taxon>Pterygota</taxon>
        <taxon>Neoptera</taxon>
        <taxon>Endopterygota</taxon>
        <taxon>Lepidoptera</taxon>
        <taxon>Glossata</taxon>
        <taxon>Ditrysia</taxon>
        <taxon>Tineoidea</taxon>
        <taxon>Psychidae</taxon>
        <taxon>Oiketicinae</taxon>
        <taxon>Eumeta</taxon>
    </lineage>
</organism>
<dbReference type="EMBL" id="BGZK01001095">
    <property type="protein sequence ID" value="GBP71060.1"/>
    <property type="molecule type" value="Genomic_DNA"/>
</dbReference>
<dbReference type="STRING" id="151549.A0A4C1Y6D0"/>
<keyword evidence="2" id="KW-0418">Kinase</keyword>
<evidence type="ECO:0000313" key="2">
    <source>
        <dbReference type="EMBL" id="GBP71060.1"/>
    </source>
</evidence>
<protein>
    <submittedName>
        <fullName evidence="2">Serine-protein kinase ATM</fullName>
    </submittedName>
</protein>
<name>A0A4C1Y6D0_EUMVA</name>
<comment type="caution">
    <text evidence="2">The sequence shown here is derived from an EMBL/GenBank/DDBJ whole genome shotgun (WGS) entry which is preliminary data.</text>
</comment>
<gene>
    <name evidence="2" type="primary">Atm</name>
    <name evidence="2" type="ORF">EVAR_37901_1</name>
</gene>
<dbReference type="GO" id="GO:0006974">
    <property type="term" value="P:DNA damage response"/>
    <property type="evidence" value="ECO:0007669"/>
    <property type="project" value="InterPro"/>
</dbReference>
<dbReference type="OrthoDB" id="381190at2759"/>
<dbReference type="InterPro" id="IPR003151">
    <property type="entry name" value="PIK-rel_kinase_FAT"/>
</dbReference>
<dbReference type="AlphaFoldDB" id="A0A4C1Y6D0"/>
<sequence>MTFPMLTLLKRKAESSVGKTGPISRRRLVLPNVSRAWPTIVFIITISLWSKDITENYNYLKLDYKCVAWAAAISDKPMAAVYYGELWCADQNDGIPPASPQLTAELEGGEHVQSIFRKCFISIGEMDAIDGCGTGHLTDVEERRRHLITSRHYSDALLSHDIALSLDNTGNTYELHHGLAISLINSGLRHLAVEYVKTLPDNEDLDDIKYQCFMELGDWSLFVDTSELEKNSRNANVNFDSVLNALQYSCLKDVLTIQITKDFQSRLTLPFERAKIVISRMINKLNMDNCQSVYNVLAKLQLFAEIEDYLSVKCDKVPISELITKWQIENLSPYQDFKHIESIILQRSLILEQAAKNHTEYLKDIVMLQLKFSELANFNGRWQVSDRLIAIAKEMLKCDEVSLVESQMYWTKGHKDIALSFMRQIISTNSMAPKLHAVALRQYGSWMAESKYESAREIIEKYLMKSLDVLGPNGHTETRLKVYLDIAMFADSEYKQVVSYIKSSVFENKVRCVKNMRGAATTLKNSQQTMSRDEQAEQKKAMYTNTRLSNLEQAEIDNTYEEKKRFLVLAIKYYLFTLNQGEEDDFSIFRVISLWFENPTIDTMINDGDDGTFAELLNAVPSRKYLPVLPQLSPRLTTRTNSFSSNLRNIITKCAVDHPHHTLPILFGLKNSHKDKIILNTSSRSSANVERNDEPRVLVARQLVQQLAEAGSSLTTTIQQLDNMCDGRTSTSQNDLSNSNQITIPDVALQRHHDDANAACLDPMKVCRNAAVKALISFANYVSKDKKAVQQIPKAEPLVRLTNLDEVPVPTTTLKIQKNCIYTDFANEVKYDCEICLNAWLQHALTCSMQPTADPRICLSTTNLYPND</sequence>
<dbReference type="PROSITE" id="PS51189">
    <property type="entry name" value="FAT"/>
    <property type="match status" value="1"/>
</dbReference>
<evidence type="ECO:0000313" key="3">
    <source>
        <dbReference type="Proteomes" id="UP000299102"/>
    </source>
</evidence>
<proteinExistence type="predicted"/>
<dbReference type="PANTHER" id="PTHR37079:SF4">
    <property type="entry name" value="SERINE_THREONINE-PROTEIN KINASE ATM"/>
    <property type="match status" value="1"/>
</dbReference>
<dbReference type="PANTHER" id="PTHR37079">
    <property type="entry name" value="SERINE/THREONINE-PROTEIN KINASE ATM"/>
    <property type="match status" value="1"/>
</dbReference>